<sequence>MNRIFTSLTLAVFSVIFLASCAGGYNFIKPQQAVYTEPDTGLLKLSYKYDVLRAAGNKKYVKREINSNIRLVSLKITNNDSRSVKFLRDFAIYSDHDFLNVIPLDVVHTQLKQRAPLYLLYLLLTPAKLYKTEMQTNGIAKNETIFPVGLIIGPGIALGNMIRANSANNKFKKELIEYNLFDREIKAGETVYFIIGIKEGGFRPLSIKKI</sequence>
<reference evidence="2" key="1">
    <citation type="journal article" date="2019" name="Int. J. Syst. Evol. Microbiol.">
        <title>The Global Catalogue of Microorganisms (GCM) 10K type strain sequencing project: providing services to taxonomists for standard genome sequencing and annotation.</title>
        <authorList>
            <consortium name="The Broad Institute Genomics Platform"/>
            <consortium name="The Broad Institute Genome Sequencing Center for Infectious Disease"/>
            <person name="Wu L."/>
            <person name="Ma J."/>
        </authorList>
    </citation>
    <scope>NUCLEOTIDE SEQUENCE [LARGE SCALE GENOMIC DNA]</scope>
    <source>
        <strain evidence="2">CCUG 53762</strain>
    </source>
</reference>
<gene>
    <name evidence="1" type="ORF">ACFSAH_02460</name>
</gene>
<organism evidence="1 2">
    <name type="scientific">Pseudopedobacter beijingensis</name>
    <dbReference type="NCBI Taxonomy" id="1207056"/>
    <lineage>
        <taxon>Bacteria</taxon>
        <taxon>Pseudomonadati</taxon>
        <taxon>Bacteroidota</taxon>
        <taxon>Sphingobacteriia</taxon>
        <taxon>Sphingobacteriales</taxon>
        <taxon>Sphingobacteriaceae</taxon>
        <taxon>Pseudopedobacter</taxon>
    </lineage>
</organism>
<evidence type="ECO:0008006" key="3">
    <source>
        <dbReference type="Google" id="ProtNLM"/>
    </source>
</evidence>
<accession>A0ABW4I9Q9</accession>
<dbReference type="Proteomes" id="UP001597118">
    <property type="component" value="Unassembled WGS sequence"/>
</dbReference>
<name>A0ABW4I9Q9_9SPHI</name>
<dbReference type="EMBL" id="JBHUDG010000003">
    <property type="protein sequence ID" value="MFD1628719.1"/>
    <property type="molecule type" value="Genomic_DNA"/>
</dbReference>
<evidence type="ECO:0000313" key="2">
    <source>
        <dbReference type="Proteomes" id="UP001597118"/>
    </source>
</evidence>
<comment type="caution">
    <text evidence="1">The sequence shown here is derived from an EMBL/GenBank/DDBJ whole genome shotgun (WGS) entry which is preliminary data.</text>
</comment>
<proteinExistence type="predicted"/>
<protein>
    <recommendedName>
        <fullName evidence="3">Lipoprotein</fullName>
    </recommendedName>
</protein>
<dbReference type="RefSeq" id="WP_379661105.1">
    <property type="nucleotide sequence ID" value="NZ_JBHUDG010000003.1"/>
</dbReference>
<keyword evidence="2" id="KW-1185">Reference proteome</keyword>
<evidence type="ECO:0000313" key="1">
    <source>
        <dbReference type="EMBL" id="MFD1628719.1"/>
    </source>
</evidence>
<dbReference type="PROSITE" id="PS51257">
    <property type="entry name" value="PROKAR_LIPOPROTEIN"/>
    <property type="match status" value="1"/>
</dbReference>